<evidence type="ECO:0000313" key="6">
    <source>
        <dbReference type="EMBL" id="PGH10663.1"/>
    </source>
</evidence>
<name>A0A2B7XPG7_9EURO</name>
<sequence>MKAASLPLESLLVAKHPLQRLSSPSRGVSAAVHFAALTSFTLSFKYILDHPDLANEAYGWHFQYLTIIGLTMATLTSLVGLAADLFLSRRLFAVKNMFLVCSAPMEVLISILYWGLRIIDTKLVMPDWVEMSTEADIGFHAIPAMVLTIDLLYLSPPWSIGALPSMGLASAIAFGYWFWVETCYQYNGWYPYPIFEKLSTGWRVVLFLFSAVLMAVNTVLLKYLYGRMNGFVHPESAARPGAVKRA</sequence>
<keyword evidence="2 5" id="KW-0812">Transmembrane</keyword>
<comment type="caution">
    <text evidence="6">The sequence shown here is derived from an EMBL/GenBank/DDBJ whole genome shotgun (WGS) entry which is preliminary data.</text>
</comment>
<keyword evidence="4 5" id="KW-0472">Membrane</keyword>
<comment type="subcellular location">
    <subcellularLocation>
        <location evidence="1">Endomembrane system</location>
        <topology evidence="1">Multi-pass membrane protein</topology>
    </subcellularLocation>
</comment>
<feature type="transmembrane region" description="Helical" evidence="5">
    <location>
        <begin position="200"/>
        <end position="221"/>
    </location>
</feature>
<dbReference type="PANTHER" id="PTHR10989:SF16">
    <property type="entry name" value="AT02829P-RELATED"/>
    <property type="match status" value="1"/>
</dbReference>
<feature type="transmembrane region" description="Helical" evidence="5">
    <location>
        <begin position="161"/>
        <end position="180"/>
    </location>
</feature>
<organism evidence="6 7">
    <name type="scientific">Helicocarpus griseus UAMH5409</name>
    <dbReference type="NCBI Taxonomy" id="1447875"/>
    <lineage>
        <taxon>Eukaryota</taxon>
        <taxon>Fungi</taxon>
        <taxon>Dikarya</taxon>
        <taxon>Ascomycota</taxon>
        <taxon>Pezizomycotina</taxon>
        <taxon>Eurotiomycetes</taxon>
        <taxon>Eurotiomycetidae</taxon>
        <taxon>Onygenales</taxon>
        <taxon>Ajellomycetaceae</taxon>
        <taxon>Helicocarpus</taxon>
    </lineage>
</organism>
<proteinExistence type="predicted"/>
<evidence type="ECO:0000256" key="4">
    <source>
        <dbReference type="ARBA" id="ARBA00023136"/>
    </source>
</evidence>
<evidence type="ECO:0000313" key="7">
    <source>
        <dbReference type="Proteomes" id="UP000223968"/>
    </source>
</evidence>
<feature type="transmembrane region" description="Helical" evidence="5">
    <location>
        <begin position="60"/>
        <end position="86"/>
    </location>
</feature>
<evidence type="ECO:0000256" key="5">
    <source>
        <dbReference type="SAM" id="Phobius"/>
    </source>
</evidence>
<dbReference type="AlphaFoldDB" id="A0A2B7XPG7"/>
<gene>
    <name evidence="6" type="ORF">AJ79_05377</name>
</gene>
<evidence type="ECO:0000256" key="1">
    <source>
        <dbReference type="ARBA" id="ARBA00004127"/>
    </source>
</evidence>
<dbReference type="EMBL" id="PDNB01000084">
    <property type="protein sequence ID" value="PGH10663.1"/>
    <property type="molecule type" value="Genomic_DNA"/>
</dbReference>
<dbReference type="GO" id="GO:0012505">
    <property type="term" value="C:endomembrane system"/>
    <property type="evidence" value="ECO:0007669"/>
    <property type="project" value="UniProtKB-SubCell"/>
</dbReference>
<keyword evidence="7" id="KW-1185">Reference proteome</keyword>
<dbReference type="PANTHER" id="PTHR10989">
    <property type="entry name" value="ANDROGEN-INDUCED PROTEIN 1-RELATED"/>
    <property type="match status" value="1"/>
</dbReference>
<evidence type="ECO:0008006" key="8">
    <source>
        <dbReference type="Google" id="ProtNLM"/>
    </source>
</evidence>
<feature type="transmembrane region" description="Helical" evidence="5">
    <location>
        <begin position="98"/>
        <end position="117"/>
    </location>
</feature>
<dbReference type="Proteomes" id="UP000223968">
    <property type="component" value="Unassembled WGS sequence"/>
</dbReference>
<evidence type="ECO:0000256" key="3">
    <source>
        <dbReference type="ARBA" id="ARBA00022989"/>
    </source>
</evidence>
<dbReference type="OrthoDB" id="1898221at2759"/>
<keyword evidence="3 5" id="KW-1133">Transmembrane helix</keyword>
<accession>A0A2B7XPG7</accession>
<dbReference type="GO" id="GO:0016020">
    <property type="term" value="C:membrane"/>
    <property type="evidence" value="ECO:0007669"/>
    <property type="project" value="InterPro"/>
</dbReference>
<reference evidence="6 7" key="1">
    <citation type="submission" date="2017-10" db="EMBL/GenBank/DDBJ databases">
        <title>Comparative genomics in systemic dimorphic fungi from Ajellomycetaceae.</title>
        <authorList>
            <person name="Munoz J.F."/>
            <person name="Mcewen J.G."/>
            <person name="Clay O.K."/>
            <person name="Cuomo C.A."/>
        </authorList>
    </citation>
    <scope>NUCLEOTIDE SEQUENCE [LARGE SCALE GENOMIC DNA]</scope>
    <source>
        <strain evidence="6 7">UAMH5409</strain>
    </source>
</reference>
<dbReference type="Pfam" id="PF04750">
    <property type="entry name" value="Far-17a_AIG1"/>
    <property type="match status" value="1"/>
</dbReference>
<protein>
    <recommendedName>
        <fullName evidence="8">FAR-17a/AIG1-like protein</fullName>
    </recommendedName>
</protein>
<dbReference type="InterPro" id="IPR006838">
    <property type="entry name" value="ADTRP_AIG1"/>
</dbReference>
<dbReference type="STRING" id="1447875.A0A2B7XPG7"/>
<evidence type="ECO:0000256" key="2">
    <source>
        <dbReference type="ARBA" id="ARBA00022692"/>
    </source>
</evidence>